<dbReference type="Proteomes" id="UP000251402">
    <property type="component" value="Chromosome"/>
</dbReference>
<evidence type="ECO:0000313" key="1">
    <source>
        <dbReference type="EMBL" id="QEM12410.1"/>
    </source>
</evidence>
<keyword evidence="2" id="KW-1185">Reference proteome</keyword>
<reference evidence="1" key="1">
    <citation type="submission" date="2019-08" db="EMBL/GenBank/DDBJ databases">
        <title>Comparative genome analysis confer to the adaptation heavy metal polluted environment.</title>
        <authorList>
            <person name="Li Y."/>
        </authorList>
    </citation>
    <scope>NUCLEOTIDE SEQUENCE [LARGE SCALE GENOMIC DNA]</scope>
    <source>
        <strain evidence="1">P1</strain>
    </source>
</reference>
<name>A0A5C1I502_9SPHI</name>
<sequence>MRVTVGPDPEDADGQQRNIQIHVSGLIAGLQVLYLFEIIDIATRLNGPRVAQFGQRMKALKASKGFLIHNQNPNKDVYKFSRRNGVELVYQDGILSGDFLIEPEVPVKFFNPTLSAVQRK</sequence>
<protein>
    <submittedName>
        <fullName evidence="1">Uncharacterized protein</fullName>
    </submittedName>
</protein>
<accession>A0A5C1I502</accession>
<evidence type="ECO:0000313" key="2">
    <source>
        <dbReference type="Proteomes" id="UP000251402"/>
    </source>
</evidence>
<dbReference type="EMBL" id="CP043450">
    <property type="protein sequence ID" value="QEM12410.1"/>
    <property type="molecule type" value="Genomic_DNA"/>
</dbReference>
<proteinExistence type="predicted"/>
<dbReference type="KEGG" id="mrub:DEO27_021105"/>
<dbReference type="AlphaFoldDB" id="A0A5C1I502"/>
<organism evidence="1 2">
    <name type="scientific">Mucilaginibacter rubeus</name>
    <dbReference type="NCBI Taxonomy" id="2027860"/>
    <lineage>
        <taxon>Bacteria</taxon>
        <taxon>Pseudomonadati</taxon>
        <taxon>Bacteroidota</taxon>
        <taxon>Sphingobacteriia</taxon>
        <taxon>Sphingobacteriales</taxon>
        <taxon>Sphingobacteriaceae</taxon>
        <taxon>Mucilaginibacter</taxon>
    </lineage>
</organism>
<gene>
    <name evidence="1" type="ORF">DEO27_021105</name>
</gene>